<evidence type="ECO:0000313" key="1">
    <source>
        <dbReference type="EMBL" id="SPE77833.1"/>
    </source>
</evidence>
<dbReference type="Proteomes" id="UP000238180">
    <property type="component" value="Unassembled WGS sequence"/>
</dbReference>
<dbReference type="EMBL" id="OLKH01000103">
    <property type="protein sequence ID" value="SPE77833.1"/>
    <property type="molecule type" value="Genomic_DNA"/>
</dbReference>
<dbReference type="AlphaFoldDB" id="A0A2N9PBZ9"/>
<organism evidence="1 2">
    <name type="scientific">Flavobacterium columnare</name>
    <dbReference type="NCBI Taxonomy" id="996"/>
    <lineage>
        <taxon>Bacteria</taxon>
        <taxon>Pseudomonadati</taxon>
        <taxon>Bacteroidota</taxon>
        <taxon>Flavobacteriia</taxon>
        <taxon>Flavobacteriales</taxon>
        <taxon>Flavobacteriaceae</taxon>
        <taxon>Flavobacterium</taxon>
    </lineage>
</organism>
<evidence type="ECO:0008006" key="3">
    <source>
        <dbReference type="Google" id="ProtNLM"/>
    </source>
</evidence>
<sequence length="125" mass="13986">MKMYDFLEQFGSDCETIPGFLRVAISEVNSGICLYAKSSIPGFDAELASSFNLQVVKAKLNAIEAFHLNQSIEDILITLTEEVHILDISKDNTYFIYLAIDSSQANLGMTKALLNRYKKQLEGKL</sequence>
<protein>
    <recommendedName>
        <fullName evidence="3">Roadblock/LC7 domain-containing protein</fullName>
    </recommendedName>
</protein>
<accession>A0A2N9PBZ9</accession>
<reference evidence="1 2" key="1">
    <citation type="submission" date="2018-02" db="EMBL/GenBank/DDBJ databases">
        <authorList>
            <person name="Cohen D.B."/>
            <person name="Kent A.D."/>
        </authorList>
    </citation>
    <scope>NUCLEOTIDE SEQUENCE [LARGE SCALE GENOMIC DNA]</scope>
    <source>
        <strain evidence="1">CIP109753</strain>
    </source>
</reference>
<evidence type="ECO:0000313" key="2">
    <source>
        <dbReference type="Proteomes" id="UP000238180"/>
    </source>
</evidence>
<gene>
    <name evidence="1" type="ORF">FLACOL_01843</name>
</gene>
<name>A0A2N9PBZ9_9FLAO</name>
<proteinExistence type="predicted"/>